<evidence type="ECO:0000313" key="1">
    <source>
        <dbReference type="EMBL" id="REF30937.1"/>
    </source>
</evidence>
<organism evidence="1 2">
    <name type="scientific">Calidifontibacter indicus</name>
    <dbReference type="NCBI Taxonomy" id="419650"/>
    <lineage>
        <taxon>Bacteria</taxon>
        <taxon>Bacillati</taxon>
        <taxon>Actinomycetota</taxon>
        <taxon>Actinomycetes</taxon>
        <taxon>Micrococcales</taxon>
        <taxon>Dermacoccaceae</taxon>
        <taxon>Calidifontibacter</taxon>
    </lineage>
</organism>
<reference evidence="1 2" key="1">
    <citation type="submission" date="2018-08" db="EMBL/GenBank/DDBJ databases">
        <title>Sequencing the genomes of 1000 actinobacteria strains.</title>
        <authorList>
            <person name="Klenk H.-P."/>
        </authorList>
    </citation>
    <scope>NUCLEOTIDE SEQUENCE [LARGE SCALE GENOMIC DNA]</scope>
    <source>
        <strain evidence="1 2">DSM 22967</strain>
    </source>
</reference>
<proteinExistence type="predicted"/>
<evidence type="ECO:0000313" key="2">
    <source>
        <dbReference type="Proteomes" id="UP000256253"/>
    </source>
</evidence>
<sequence length="263" mass="26544">MTTVGRTVAAVGLAVAGTAATWAIAHRLPAVRERLSRTNFRDEPVTLIEGPALVVGLTTAAYVDPAVALAAAGAGVFGLIDDVAGSADRRGLKGHLSGLAHGEVTTGALKIVGIGATGVVAAALLDRGRWRLVGTPTAAVLIAASANLMNLFDLRPGRALKVGALADLPLLLRRPEVAVVPLAAGAVLLPADLAGRSMMGDTGANALGAAIAAGWARSASTPARIAATTAVVALMVASEKVSFSRVIDGQPVLRAIDRWGRPQ</sequence>
<gene>
    <name evidence="1" type="ORF">DFJ65_1974</name>
</gene>
<dbReference type="Proteomes" id="UP000256253">
    <property type="component" value="Unassembled WGS sequence"/>
</dbReference>
<dbReference type="EMBL" id="QTUA01000001">
    <property type="protein sequence ID" value="REF30937.1"/>
    <property type="molecule type" value="Genomic_DNA"/>
</dbReference>
<dbReference type="AlphaFoldDB" id="A0A3D9UNN0"/>
<name>A0A3D9UNN0_9MICO</name>
<accession>A0A3D9UNN0</accession>
<dbReference type="RefSeq" id="WP_211308411.1">
    <property type="nucleotide sequence ID" value="NZ_QTUA01000001.1"/>
</dbReference>
<comment type="caution">
    <text evidence="1">The sequence shown here is derived from an EMBL/GenBank/DDBJ whole genome shotgun (WGS) entry which is preliminary data.</text>
</comment>
<protein>
    <recommendedName>
        <fullName evidence="3">UDP-N-acetylmuramyl pentapeptide phosphotransferase/UDP-N-acetylglucosamine-1-phosphate transferase</fullName>
    </recommendedName>
</protein>
<evidence type="ECO:0008006" key="3">
    <source>
        <dbReference type="Google" id="ProtNLM"/>
    </source>
</evidence>
<keyword evidence="2" id="KW-1185">Reference proteome</keyword>